<protein>
    <recommendedName>
        <fullName evidence="4">REJ domain-containing protein</fullName>
    </recommendedName>
</protein>
<feature type="compositionally biased region" description="Acidic residues" evidence="1">
    <location>
        <begin position="142"/>
        <end position="156"/>
    </location>
</feature>
<accession>A0A5N6KX18</accession>
<proteinExistence type="predicted"/>
<name>A0A5N6KX18_9ROSI</name>
<comment type="caution">
    <text evidence="2">The sequence shown here is derived from an EMBL/GenBank/DDBJ whole genome shotgun (WGS) entry which is preliminary data.</text>
</comment>
<feature type="compositionally biased region" description="Basic and acidic residues" evidence="1">
    <location>
        <begin position="1"/>
        <end position="11"/>
    </location>
</feature>
<feature type="region of interest" description="Disordered" evidence="1">
    <location>
        <begin position="268"/>
        <end position="323"/>
    </location>
</feature>
<evidence type="ECO:0000256" key="1">
    <source>
        <dbReference type="SAM" id="MobiDB-lite"/>
    </source>
</evidence>
<feature type="compositionally biased region" description="Acidic residues" evidence="1">
    <location>
        <begin position="108"/>
        <end position="117"/>
    </location>
</feature>
<keyword evidence="3" id="KW-1185">Reference proteome</keyword>
<evidence type="ECO:0000313" key="3">
    <source>
        <dbReference type="Proteomes" id="UP000327013"/>
    </source>
</evidence>
<feature type="compositionally biased region" description="Polar residues" evidence="1">
    <location>
        <begin position="163"/>
        <end position="196"/>
    </location>
</feature>
<feature type="compositionally biased region" description="Low complexity" evidence="1">
    <location>
        <begin position="51"/>
        <end position="61"/>
    </location>
</feature>
<feature type="region of interest" description="Disordered" evidence="1">
    <location>
        <begin position="1"/>
        <end position="215"/>
    </location>
</feature>
<dbReference type="AlphaFoldDB" id="A0A5N6KX18"/>
<gene>
    <name evidence="2" type="ORF">FH972_023989</name>
</gene>
<reference evidence="2 3" key="1">
    <citation type="submission" date="2019-06" db="EMBL/GenBank/DDBJ databases">
        <title>A chromosomal-level reference genome of Carpinus fangiana (Coryloideae, Betulaceae).</title>
        <authorList>
            <person name="Yang X."/>
            <person name="Wang Z."/>
            <person name="Zhang L."/>
            <person name="Hao G."/>
            <person name="Liu J."/>
            <person name="Yang Y."/>
        </authorList>
    </citation>
    <scope>NUCLEOTIDE SEQUENCE [LARGE SCALE GENOMIC DNA]</scope>
    <source>
        <strain evidence="2">Cfa_2016G</strain>
        <tissue evidence="2">Leaf</tissue>
    </source>
</reference>
<sequence length="407" mass="42482">MPPVDSRDPEGRPAASSSARPSGHLASATQRSLSEAMPPTSHSTDSWIEISSQPSSSSLSSVAGDEIVTTGLRVQHEPATLHRRRRTLPSSTRFRLHIHEAAAGEGSSQDEYEESGSESDRVLTSSNEALPHRAPASTASADAEDEDSLEDDEDESATALGIPSNQSCFTPQPNAFSHPPSSSRNGPDSYFASTSASRPHQRSSRQSHSPLTTSSYHADHDAALRASLSTLLSCAAAARGLPKPYTGVQPRAPTSNRIELGTLRMLPESALTGVAPDRPRSSSASSSRSADKSRDRNKRKSPSRSSSKERALANKKLRAEGDGGPVSPTLLTWVVSAGVLVLVSALSFGAGYSVGRETGHMEAGGLLGPTPTVGEGCAKEAAIRGGSTGLRRFRWTGTAASAVAAGA</sequence>
<feature type="compositionally biased region" description="Polar residues" evidence="1">
    <location>
        <begin position="40"/>
        <end position="50"/>
    </location>
</feature>
<feature type="compositionally biased region" description="Basic and acidic residues" evidence="1">
    <location>
        <begin position="306"/>
        <end position="321"/>
    </location>
</feature>
<dbReference type="OrthoDB" id="5413188at2759"/>
<evidence type="ECO:0000313" key="2">
    <source>
        <dbReference type="EMBL" id="KAB8356406.1"/>
    </source>
</evidence>
<feature type="compositionally biased region" description="Low complexity" evidence="1">
    <location>
        <begin position="12"/>
        <end position="22"/>
    </location>
</feature>
<dbReference type="EMBL" id="VIBQ01000016">
    <property type="protein sequence ID" value="KAB8356406.1"/>
    <property type="molecule type" value="Genomic_DNA"/>
</dbReference>
<evidence type="ECO:0008006" key="4">
    <source>
        <dbReference type="Google" id="ProtNLM"/>
    </source>
</evidence>
<organism evidence="2 3">
    <name type="scientific">Carpinus fangiana</name>
    <dbReference type="NCBI Taxonomy" id="176857"/>
    <lineage>
        <taxon>Eukaryota</taxon>
        <taxon>Viridiplantae</taxon>
        <taxon>Streptophyta</taxon>
        <taxon>Embryophyta</taxon>
        <taxon>Tracheophyta</taxon>
        <taxon>Spermatophyta</taxon>
        <taxon>Magnoliopsida</taxon>
        <taxon>eudicotyledons</taxon>
        <taxon>Gunneridae</taxon>
        <taxon>Pentapetalae</taxon>
        <taxon>rosids</taxon>
        <taxon>fabids</taxon>
        <taxon>Fagales</taxon>
        <taxon>Betulaceae</taxon>
        <taxon>Carpinus</taxon>
    </lineage>
</organism>
<dbReference type="Proteomes" id="UP000327013">
    <property type="component" value="Unassembled WGS sequence"/>
</dbReference>